<comment type="caution">
    <text evidence="3">The sequence shown here is derived from an EMBL/GenBank/DDBJ whole genome shotgun (WGS) entry which is preliminary data.</text>
</comment>
<keyword evidence="2" id="KW-1133">Transmembrane helix</keyword>
<dbReference type="Pfam" id="PF07332">
    <property type="entry name" value="Phage_holin_3_6"/>
    <property type="match status" value="1"/>
</dbReference>
<accession>A0A917IU99</accession>
<gene>
    <name evidence="3" type="ORF">GCM10007359_14570</name>
</gene>
<keyword evidence="2" id="KW-0472">Membrane</keyword>
<dbReference type="Proteomes" id="UP000600171">
    <property type="component" value="Unassembled WGS sequence"/>
</dbReference>
<feature type="region of interest" description="Disordered" evidence="1">
    <location>
        <begin position="258"/>
        <end position="303"/>
    </location>
</feature>
<evidence type="ECO:0000313" key="4">
    <source>
        <dbReference type="Proteomes" id="UP000600171"/>
    </source>
</evidence>
<keyword evidence="2" id="KW-0812">Transmembrane</keyword>
<evidence type="ECO:0008006" key="5">
    <source>
        <dbReference type="Google" id="ProtNLM"/>
    </source>
</evidence>
<feature type="region of interest" description="Disordered" evidence="1">
    <location>
        <begin position="1"/>
        <end position="70"/>
    </location>
</feature>
<feature type="compositionally biased region" description="Basic and acidic residues" evidence="1">
    <location>
        <begin position="100"/>
        <end position="116"/>
    </location>
</feature>
<name>A0A917IU99_9MICC</name>
<dbReference type="AlphaFoldDB" id="A0A917IU99"/>
<feature type="compositionally biased region" description="Basic and acidic residues" evidence="1">
    <location>
        <begin position="263"/>
        <end position="292"/>
    </location>
</feature>
<evidence type="ECO:0000256" key="2">
    <source>
        <dbReference type="SAM" id="Phobius"/>
    </source>
</evidence>
<feature type="region of interest" description="Disordered" evidence="1">
    <location>
        <begin position="97"/>
        <end position="116"/>
    </location>
</feature>
<reference evidence="3 4" key="1">
    <citation type="journal article" date="2014" name="Int. J. Syst. Evol. Microbiol.">
        <title>Complete genome sequence of Corynebacterium casei LMG S-19264T (=DSM 44701T), isolated from a smear-ripened cheese.</title>
        <authorList>
            <consortium name="US DOE Joint Genome Institute (JGI-PGF)"/>
            <person name="Walter F."/>
            <person name="Albersmeier A."/>
            <person name="Kalinowski J."/>
            <person name="Ruckert C."/>
        </authorList>
    </citation>
    <scope>NUCLEOTIDE SEQUENCE [LARGE SCALE GENOMIC DNA]</scope>
    <source>
        <strain evidence="3 4">CCM 8669</strain>
    </source>
</reference>
<feature type="compositionally biased region" description="Polar residues" evidence="1">
    <location>
        <begin position="293"/>
        <end position="302"/>
    </location>
</feature>
<protein>
    <recommendedName>
        <fullName evidence="5">Phage holin family protein</fullName>
    </recommendedName>
</protein>
<organism evidence="3 4">
    <name type="scientific">Rothia aerolata</name>
    <dbReference type="NCBI Taxonomy" id="1812262"/>
    <lineage>
        <taxon>Bacteria</taxon>
        <taxon>Bacillati</taxon>
        <taxon>Actinomycetota</taxon>
        <taxon>Actinomycetes</taxon>
        <taxon>Micrococcales</taxon>
        <taxon>Micrococcaceae</taxon>
        <taxon>Rothia</taxon>
    </lineage>
</organism>
<keyword evidence="4" id="KW-1185">Reference proteome</keyword>
<feature type="transmembrane region" description="Helical" evidence="2">
    <location>
        <begin position="205"/>
        <end position="227"/>
    </location>
</feature>
<feature type="transmembrane region" description="Helical" evidence="2">
    <location>
        <begin position="172"/>
        <end position="199"/>
    </location>
</feature>
<sequence length="395" mass="42027">MGMATNGKPEGVAADAVNPEHVDVDDVRETNTAVDEKTQRLNTNTAGAGATGAPTQAPVASERVEKAQGTQNPVDPFAAEKAQDLRGQNVPVAGMAGNQARHESVQTESVRAERRSPLVGGLKSKFNGLKASVASTADAAKVMGRLTPKQLKDEVQIAKLEMITKGKALGKGAAVAGVGLFFGLIALIALVSAAIHGLGQVMPTWLAALLLALVCLILMAILAFAGYKMIMKQMPLKPESALFNVLYDLGVLKHGSDMTSSRVKREQAEKAREKEEKKAAKAEAEKQKEGHESTASTANQEQLELRTKQRREHLKSLRDDVDTYGNNVKADAKGLVDGAKTSAANIPHTAADGSRRLVQNASDTETLKARWGSFATLAASISAFFVFLGKLIRRK</sequence>
<dbReference type="EMBL" id="BMDC01000002">
    <property type="protein sequence ID" value="GGH63365.1"/>
    <property type="molecule type" value="Genomic_DNA"/>
</dbReference>
<proteinExistence type="predicted"/>
<feature type="compositionally biased region" description="Low complexity" evidence="1">
    <location>
        <begin position="42"/>
        <end position="53"/>
    </location>
</feature>
<dbReference type="InterPro" id="IPR009937">
    <property type="entry name" value="Phage_holin_3_6"/>
</dbReference>
<feature type="compositionally biased region" description="Basic and acidic residues" evidence="1">
    <location>
        <begin position="18"/>
        <end position="39"/>
    </location>
</feature>
<evidence type="ECO:0000313" key="3">
    <source>
        <dbReference type="EMBL" id="GGH63365.1"/>
    </source>
</evidence>
<feature type="transmembrane region" description="Helical" evidence="2">
    <location>
        <begin position="371"/>
        <end position="392"/>
    </location>
</feature>
<evidence type="ECO:0000256" key="1">
    <source>
        <dbReference type="SAM" id="MobiDB-lite"/>
    </source>
</evidence>